<dbReference type="Gene3D" id="3.60.40.10">
    <property type="entry name" value="PPM-type phosphatase domain"/>
    <property type="match status" value="1"/>
</dbReference>
<evidence type="ECO:0000259" key="2">
    <source>
        <dbReference type="Pfam" id="PF13672"/>
    </source>
</evidence>
<dbReference type="SUPFAM" id="SSF81606">
    <property type="entry name" value="PP2C-like"/>
    <property type="match status" value="1"/>
</dbReference>
<keyword evidence="4" id="KW-1185">Reference proteome</keyword>
<dbReference type="RefSeq" id="WP_019957223.1">
    <property type="nucleotide sequence ID" value="NZ_CP091512.1"/>
</dbReference>
<feature type="region of interest" description="Disordered" evidence="1">
    <location>
        <begin position="142"/>
        <end position="164"/>
    </location>
</feature>
<dbReference type="Proteomes" id="UP000832034">
    <property type="component" value="Chromosome"/>
</dbReference>
<organism evidence="3 4">
    <name type="scientific">Vitreoscilla stercoraria</name>
    <dbReference type="NCBI Taxonomy" id="61"/>
    <lineage>
        <taxon>Bacteria</taxon>
        <taxon>Pseudomonadati</taxon>
        <taxon>Pseudomonadota</taxon>
        <taxon>Betaproteobacteria</taxon>
        <taxon>Neisseriales</taxon>
        <taxon>Neisseriaceae</taxon>
        <taxon>Vitreoscilla</taxon>
    </lineage>
</organism>
<dbReference type="InterPro" id="IPR001932">
    <property type="entry name" value="PPM-type_phosphatase-like_dom"/>
</dbReference>
<feature type="compositionally biased region" description="Polar residues" evidence="1">
    <location>
        <begin position="142"/>
        <end position="154"/>
    </location>
</feature>
<dbReference type="InterPro" id="IPR036457">
    <property type="entry name" value="PPM-type-like_dom_sf"/>
</dbReference>
<feature type="domain" description="PPM-type phosphatase" evidence="2">
    <location>
        <begin position="359"/>
        <end position="615"/>
    </location>
</feature>
<evidence type="ECO:0000313" key="3">
    <source>
        <dbReference type="EMBL" id="UOO92879.1"/>
    </source>
</evidence>
<proteinExistence type="predicted"/>
<dbReference type="EMBL" id="CP091512">
    <property type="protein sequence ID" value="UOO92879.1"/>
    <property type="molecule type" value="Genomic_DNA"/>
</dbReference>
<dbReference type="Pfam" id="PF13672">
    <property type="entry name" value="PP2C_2"/>
    <property type="match status" value="1"/>
</dbReference>
<evidence type="ECO:0000256" key="1">
    <source>
        <dbReference type="SAM" id="MobiDB-lite"/>
    </source>
</evidence>
<feature type="region of interest" description="Disordered" evidence="1">
    <location>
        <begin position="101"/>
        <end position="128"/>
    </location>
</feature>
<evidence type="ECO:0000313" key="4">
    <source>
        <dbReference type="Proteomes" id="UP000832034"/>
    </source>
</evidence>
<reference evidence="3" key="2">
    <citation type="journal article" date="2022" name="Res Sq">
        <title>Evolution of multicellular longitudinally dividing oral cavity symbionts (Neisseriaceae).</title>
        <authorList>
            <person name="Nyongesa S."/>
            <person name="Weber P."/>
            <person name="Bernet E."/>
            <person name="Pullido F."/>
            <person name="Nieckarz M."/>
            <person name="Delaby M."/>
            <person name="Nieves C."/>
            <person name="Viehboeck T."/>
            <person name="Krause N."/>
            <person name="Rivera-Millot A."/>
            <person name="Nakamura A."/>
            <person name="Vischer N."/>
            <person name="VanNieuwenhze M."/>
            <person name="Brun Y."/>
            <person name="Cava F."/>
            <person name="Bulgheresi S."/>
            <person name="Veyrier F."/>
        </authorList>
    </citation>
    <scope>NUCLEOTIDE SEQUENCE</scope>
    <source>
        <strain evidence="3">SAG 1488-6</strain>
    </source>
</reference>
<gene>
    <name evidence="3" type="ORF">LVJ81_02220</name>
</gene>
<name>A0ABY4EBV0_VITST</name>
<protein>
    <submittedName>
        <fullName evidence="3">Protein phosphatase 2C domain-containing protein</fullName>
    </submittedName>
</protein>
<sequence length="643" mass="71240">MFPEIKFKIVLTKEATEAWTSEQEALLEHFCHQDDVLAGMQKLEAWLACAWDKKMRVMECHDVFGAHLEQTMADSSVGDGSLSIENVPETNIATPEPVNIANVSDAHGGEEGHTSQDGGDVLSVFDDDDDLPAPVQKALVQTPKQAYEDQQAQSHGGEENNESSQYQICLASSDEIVHLPQESVVTASIRTIENHLPLDTEVVLTDAQSVILNTSESPPDMLPLFKKTHTPTITQAYRVVLPNAKQGEAYAKPLQFEPDVAYVVREIEFSPECGLSWNADTLQCEGVPDISGDVLVKIWWHPLESEQHELSQTQIYINADPKSLWKNIPSDSQTLFWKEDEASLGLDGDQYHLLAARVRGRSHAHVGSCCDDDFAMARFVINEAYPAYVVTVSDGAGSAAFSRLGSKLAVDAVVKSLSETLQSPTSIDYIQKQLQNDVSDESWQEYVEQRLSRAAYKAFEAQYHAFKDEHPEIISDIKQLSSTLLMGFGIALPNQKTLVGAYWIGDGVVALYQPNAKVDVMGEADSGEFSGQTRFLSKDDVIDHDSLIARIQYRVLEGEHALILMTDGVSDPKFDSEQAMSELQPWQTLWHEWQEACRDASNASEAAAALQAWLNFFSPGNHDDRTLAIVSAPWYPHNETVAT</sequence>
<accession>A0ABY4EBV0</accession>
<reference evidence="3" key="1">
    <citation type="submission" date="2021-12" db="EMBL/GenBank/DDBJ databases">
        <authorList>
            <person name="Veyrier F.J."/>
        </authorList>
    </citation>
    <scope>NUCLEOTIDE SEQUENCE</scope>
    <source>
        <strain evidence="3">SAG 1488-6</strain>
    </source>
</reference>